<evidence type="ECO:0000259" key="5">
    <source>
        <dbReference type="Pfam" id="PF01747"/>
    </source>
</evidence>
<feature type="domain" description="Sulphate adenylyltransferase catalytic" evidence="5">
    <location>
        <begin position="9"/>
        <end position="79"/>
    </location>
</feature>
<keyword evidence="2" id="KW-0808">Transferase</keyword>
<evidence type="ECO:0000256" key="4">
    <source>
        <dbReference type="ARBA" id="ARBA00022840"/>
    </source>
</evidence>
<evidence type="ECO:0000313" key="6">
    <source>
        <dbReference type="EMBL" id="KAL0336023.1"/>
    </source>
</evidence>
<gene>
    <name evidence="6" type="ORF">Sradi_4814200</name>
</gene>
<keyword evidence="3" id="KW-0547">Nucleotide-binding</keyword>
<dbReference type="SUPFAM" id="SSF52374">
    <property type="entry name" value="Nucleotidylyl transferase"/>
    <property type="match status" value="1"/>
</dbReference>
<comment type="caution">
    <text evidence="6">The sequence shown here is derived from an EMBL/GenBank/DDBJ whole genome shotgun (WGS) entry which is preliminary data.</text>
</comment>
<proteinExistence type="predicted"/>
<dbReference type="Gene3D" id="3.40.50.620">
    <property type="entry name" value="HUPs"/>
    <property type="match status" value="2"/>
</dbReference>
<organism evidence="6">
    <name type="scientific">Sesamum radiatum</name>
    <name type="common">Black benniseed</name>
    <dbReference type="NCBI Taxonomy" id="300843"/>
    <lineage>
        <taxon>Eukaryota</taxon>
        <taxon>Viridiplantae</taxon>
        <taxon>Streptophyta</taxon>
        <taxon>Embryophyta</taxon>
        <taxon>Tracheophyta</taxon>
        <taxon>Spermatophyta</taxon>
        <taxon>Magnoliopsida</taxon>
        <taxon>eudicotyledons</taxon>
        <taxon>Gunneridae</taxon>
        <taxon>Pentapetalae</taxon>
        <taxon>asterids</taxon>
        <taxon>lamiids</taxon>
        <taxon>Lamiales</taxon>
        <taxon>Pedaliaceae</taxon>
        <taxon>Sesamum</taxon>
    </lineage>
</organism>
<dbReference type="PANTHER" id="PTHR11055:SF37">
    <property type="entry name" value="ATP SULFURYLASE 2"/>
    <property type="match status" value="1"/>
</dbReference>
<evidence type="ECO:0000256" key="1">
    <source>
        <dbReference type="ARBA" id="ARBA00004678"/>
    </source>
</evidence>
<sequence>MRILIKVLEDGVLDPKLHRVYFPSPMHYAGPTEVQWHAKARINAGANFYIVGRDPAGMGHPTEKRDLYDPDHGKKVLTKKMAFFDPSRAKDFLFISGTKMRTYARTGENPPDGFMCPGGWEVLVKYYESLQAEDSTLKQTVAA</sequence>
<dbReference type="AlphaFoldDB" id="A0AAW2MZN4"/>
<dbReference type="Pfam" id="PF01747">
    <property type="entry name" value="ATP-sulfurylase"/>
    <property type="match status" value="2"/>
</dbReference>
<name>A0AAW2MZN4_SESRA</name>
<reference evidence="6" key="1">
    <citation type="submission" date="2020-06" db="EMBL/GenBank/DDBJ databases">
        <authorList>
            <person name="Li T."/>
            <person name="Hu X."/>
            <person name="Zhang T."/>
            <person name="Song X."/>
            <person name="Zhang H."/>
            <person name="Dai N."/>
            <person name="Sheng W."/>
            <person name="Hou X."/>
            <person name="Wei L."/>
        </authorList>
    </citation>
    <scope>NUCLEOTIDE SEQUENCE</scope>
    <source>
        <strain evidence="6">G02</strain>
        <tissue evidence="6">Leaf</tissue>
    </source>
</reference>
<keyword evidence="4" id="KW-0067">ATP-binding</keyword>
<evidence type="ECO:0000256" key="3">
    <source>
        <dbReference type="ARBA" id="ARBA00022741"/>
    </source>
</evidence>
<feature type="domain" description="Sulphate adenylyltransferase catalytic" evidence="5">
    <location>
        <begin position="85"/>
        <end position="126"/>
    </location>
</feature>
<reference evidence="6" key="2">
    <citation type="journal article" date="2024" name="Plant">
        <title>Genomic evolution and insights into agronomic trait innovations of Sesamum species.</title>
        <authorList>
            <person name="Miao H."/>
            <person name="Wang L."/>
            <person name="Qu L."/>
            <person name="Liu H."/>
            <person name="Sun Y."/>
            <person name="Le M."/>
            <person name="Wang Q."/>
            <person name="Wei S."/>
            <person name="Zheng Y."/>
            <person name="Lin W."/>
            <person name="Duan Y."/>
            <person name="Cao H."/>
            <person name="Xiong S."/>
            <person name="Wang X."/>
            <person name="Wei L."/>
            <person name="Li C."/>
            <person name="Ma Q."/>
            <person name="Ju M."/>
            <person name="Zhao R."/>
            <person name="Li G."/>
            <person name="Mu C."/>
            <person name="Tian Q."/>
            <person name="Mei H."/>
            <person name="Zhang T."/>
            <person name="Gao T."/>
            <person name="Zhang H."/>
        </authorList>
    </citation>
    <scope>NUCLEOTIDE SEQUENCE</scope>
    <source>
        <strain evidence="6">G02</strain>
    </source>
</reference>
<dbReference type="EMBL" id="JACGWJ010000021">
    <property type="protein sequence ID" value="KAL0336023.1"/>
    <property type="molecule type" value="Genomic_DNA"/>
</dbReference>
<dbReference type="GO" id="GO:0005524">
    <property type="term" value="F:ATP binding"/>
    <property type="evidence" value="ECO:0007669"/>
    <property type="project" value="UniProtKB-KW"/>
</dbReference>
<evidence type="ECO:0000256" key="2">
    <source>
        <dbReference type="ARBA" id="ARBA00022679"/>
    </source>
</evidence>
<dbReference type="GO" id="GO:0004020">
    <property type="term" value="F:adenylylsulfate kinase activity"/>
    <property type="evidence" value="ECO:0007669"/>
    <property type="project" value="TreeGrafter"/>
</dbReference>
<accession>A0AAW2MZN4</accession>
<protein>
    <submittedName>
        <fullName evidence="6">ATP sulfurylase 2</fullName>
    </submittedName>
</protein>
<dbReference type="GO" id="GO:0000103">
    <property type="term" value="P:sulfate assimilation"/>
    <property type="evidence" value="ECO:0007669"/>
    <property type="project" value="TreeGrafter"/>
</dbReference>
<comment type="pathway">
    <text evidence="1">Sulfur metabolism.</text>
</comment>
<dbReference type="InterPro" id="IPR024951">
    <property type="entry name" value="Sulfurylase_cat_dom"/>
</dbReference>
<dbReference type="GO" id="GO:0004781">
    <property type="term" value="F:sulfate adenylyltransferase (ATP) activity"/>
    <property type="evidence" value="ECO:0007669"/>
    <property type="project" value="InterPro"/>
</dbReference>
<dbReference type="InterPro" id="IPR014729">
    <property type="entry name" value="Rossmann-like_a/b/a_fold"/>
</dbReference>
<dbReference type="PANTHER" id="PTHR11055">
    <property type="entry name" value="BIFUNCTIONAL 3'-PHOSPHOADENOSINE 5'-PHOSPHOSULFATE SYNTHASE"/>
    <property type="match status" value="1"/>
</dbReference>